<sequence length="137" mass="14866">MYRCVHVLHAIEFGAGVVFHDALSSSRNPLPPLRASSIKVKKIQAASDRLLHQMIDRVGFCVERWPRRAYDGASTGDPEGLHATWDNNHAVGAARATGDRRSLISAGANSISVGAYVCWTIVAFVTARGFGPLQPRL</sequence>
<protein>
    <submittedName>
        <fullName evidence="1">Urea amidolyase-like protein</fullName>
    </submittedName>
</protein>
<comment type="caution">
    <text evidence="1">The sequence shown here is derived from an EMBL/GenBank/DDBJ whole genome shotgun (WGS) entry which is preliminary data.</text>
</comment>
<organism evidence="1 2">
    <name type="scientific">Diplocarpon coronariae</name>
    <dbReference type="NCBI Taxonomy" id="2795749"/>
    <lineage>
        <taxon>Eukaryota</taxon>
        <taxon>Fungi</taxon>
        <taxon>Dikarya</taxon>
        <taxon>Ascomycota</taxon>
        <taxon>Pezizomycotina</taxon>
        <taxon>Leotiomycetes</taxon>
        <taxon>Helotiales</taxon>
        <taxon>Drepanopezizaceae</taxon>
        <taxon>Diplocarpon</taxon>
    </lineage>
</organism>
<dbReference type="EMBL" id="MZNU01000236">
    <property type="protein sequence ID" value="OWP02420.1"/>
    <property type="molecule type" value="Genomic_DNA"/>
</dbReference>
<evidence type="ECO:0000313" key="2">
    <source>
        <dbReference type="Proteomes" id="UP000242519"/>
    </source>
</evidence>
<reference evidence="1 2" key="1">
    <citation type="submission" date="2017-04" db="EMBL/GenBank/DDBJ databases">
        <title>Draft genome sequence of Marssonina coronaria NL1: causal agent of apple blotch.</title>
        <authorList>
            <person name="Cheng Q."/>
        </authorList>
    </citation>
    <scope>NUCLEOTIDE SEQUENCE [LARGE SCALE GENOMIC DNA]</scope>
    <source>
        <strain evidence="1 2">NL1</strain>
    </source>
</reference>
<accession>A0A218Z491</accession>
<dbReference type="Proteomes" id="UP000242519">
    <property type="component" value="Unassembled WGS sequence"/>
</dbReference>
<evidence type="ECO:0000313" key="1">
    <source>
        <dbReference type="EMBL" id="OWP02420.1"/>
    </source>
</evidence>
<name>A0A218Z491_9HELO</name>
<dbReference type="AlphaFoldDB" id="A0A218Z491"/>
<proteinExistence type="predicted"/>
<keyword evidence="2" id="KW-1185">Reference proteome</keyword>
<dbReference type="InParanoid" id="A0A218Z491"/>
<gene>
    <name evidence="1" type="ORF">B2J93_3208</name>
</gene>